<dbReference type="InterPro" id="IPR058575">
    <property type="entry name" value="NTP_transf_8_dom"/>
</dbReference>
<dbReference type="OrthoDB" id="3515986at2"/>
<dbReference type="Pfam" id="PF12281">
    <property type="entry name" value="NTP_transf_8"/>
    <property type="match status" value="1"/>
</dbReference>
<dbReference type="EMBL" id="CP041040">
    <property type="protein sequence ID" value="QDE36446.1"/>
    <property type="molecule type" value="Genomic_DNA"/>
</dbReference>
<dbReference type="Proteomes" id="UP000316125">
    <property type="component" value="Chromosome"/>
</dbReference>
<evidence type="ECO:0000313" key="3">
    <source>
        <dbReference type="Proteomes" id="UP000316125"/>
    </source>
</evidence>
<gene>
    <name evidence="2" type="ORF">FIV50_00825</name>
</gene>
<sequence>MNPETILARSGLLDALHALGTHRESVVLVGAQAIYLRTGTAAVALAEFTTDADLAIDPRRLESAPLLEAVLTEGGLMRDPRNSNPGAWLSGRGVPIDVMVPAAVAGPGRRSVALPPHDSSAMRKAVGLEAALVDNSIMTVGGYEAGDSRVFDVRVAGAAALLVAKLHKVGERLDDPRRSDAKDAHDIFRILVATPTGALKNGIDGALRHDVSAGVTSRALVMLQELFAEGAGAPGSAMAGRAEAGIGDPAQTSLAASVLAADLLRSLNE</sequence>
<accession>A0A4Y5YV85</accession>
<evidence type="ECO:0000313" key="2">
    <source>
        <dbReference type="EMBL" id="QDE36446.1"/>
    </source>
</evidence>
<protein>
    <recommendedName>
        <fullName evidence="1">Nucleotidyltransferase-like domain-containing protein</fullName>
    </recommendedName>
</protein>
<proteinExistence type="predicted"/>
<organism evidence="2 3">
    <name type="scientific">Microbacterium foliorum</name>
    <dbReference type="NCBI Taxonomy" id="104336"/>
    <lineage>
        <taxon>Bacteria</taxon>
        <taxon>Bacillati</taxon>
        <taxon>Actinomycetota</taxon>
        <taxon>Actinomycetes</taxon>
        <taxon>Micrococcales</taxon>
        <taxon>Microbacteriaceae</taxon>
        <taxon>Microbacterium</taxon>
    </lineage>
</organism>
<name>A0A4Y5YV85_9MICO</name>
<dbReference type="AlphaFoldDB" id="A0A4Y5YV85"/>
<reference evidence="2 3" key="1">
    <citation type="submission" date="2019-06" db="EMBL/GenBank/DDBJ databases">
        <title>Complete genome of Microbacterium foliorum M2.</title>
        <authorList>
            <person name="Cao G."/>
        </authorList>
    </citation>
    <scope>NUCLEOTIDE SEQUENCE [LARGE SCALE GENOMIC DNA]</scope>
    <source>
        <strain evidence="2 3">M2</strain>
    </source>
</reference>
<evidence type="ECO:0000259" key="1">
    <source>
        <dbReference type="Pfam" id="PF12281"/>
    </source>
</evidence>
<feature type="domain" description="Nucleotidyltransferase-like" evidence="1">
    <location>
        <begin position="12"/>
        <end position="187"/>
    </location>
</feature>